<keyword evidence="29" id="KW-1185">Reference proteome</keyword>
<dbReference type="GO" id="GO:0004518">
    <property type="term" value="F:nuclease activity"/>
    <property type="evidence" value="ECO:0007669"/>
    <property type="project" value="UniProtKB-KW"/>
</dbReference>
<evidence type="ECO:0000256" key="4">
    <source>
        <dbReference type="ARBA" id="ARBA00007913"/>
    </source>
</evidence>
<dbReference type="GO" id="GO:0003677">
    <property type="term" value="F:DNA binding"/>
    <property type="evidence" value="ECO:0007669"/>
    <property type="project" value="UniProtKB-KW"/>
</dbReference>
<gene>
    <name evidence="28" type="ORF">BT63DRAFT_298357</name>
</gene>
<dbReference type="InterPro" id="IPR022765">
    <property type="entry name" value="Dna2/Cas4_DUF83"/>
</dbReference>
<evidence type="ECO:0000256" key="19">
    <source>
        <dbReference type="ARBA" id="ARBA00023128"/>
    </source>
</evidence>
<sequence length="638" mass="73285">MSMAMMSLRGMILQLLKLELHNIGPRNLAIQRYRVLSVEDNKYIDEYQRDQLEKVIIVQQDKASSTQFTVVLREAWYNTQCTPDSYVHVFGRFDSNKRCIINNAENILVIHPDHLVSATVVADSFGCVRRAVLQDRVKATGAASPPMLFGNLLHEIFQEALKRNRWDINTTTSILQDIVPRHFETLAELNMNMNQLKEQLIPKMLEMEAWAAIFVQKNPARDAVVESRGGRKNIMSINKLLDVEEHVWSPNYGLKGNIDATVQVTMDEDGQRKTLTVPLELKTGKRVNEAHQAQTALYTLLISDRYDLDVTDGVLYYLEGSKTLRVKAIRHELIHMIMKRNELAGYIRERITLPPMLQPGQQRLCNGCYAQTSCYLYHTLSEDGDGSLIDKKEPFEKLVSDLKPSHSKFFKNWDSLITKEESEMMKFRRELWTMLSLEREKVNRCFTNVVIVPDTTVDDKQSNSKINRYQYAFEKKTFKAGFSFRESQITTGEPIVVSDEQGHFALANGYVTNVSKHRIHIAVDRRLHNARRRKSGFCSQNNQTFSGIMEVEPQSSTLKENPLEEPILYRIDKDEFSNGMAAVRNNILQIMDDSVFKARDLHWRAGLTCHCSVFSPNSILKQWSTWSTSIVCAQTSCL</sequence>
<feature type="domain" description="DNA replication factor Dna2 N-terminal" evidence="26">
    <location>
        <begin position="63"/>
        <end position="264"/>
    </location>
</feature>
<dbReference type="GO" id="GO:0051539">
    <property type="term" value="F:4 iron, 4 sulfur cluster binding"/>
    <property type="evidence" value="ECO:0007669"/>
    <property type="project" value="UniProtKB-KW"/>
</dbReference>
<evidence type="ECO:0000259" key="25">
    <source>
        <dbReference type="Pfam" id="PF01930"/>
    </source>
</evidence>
<evidence type="ECO:0000313" key="28">
    <source>
        <dbReference type="EMBL" id="KAF2667684.1"/>
    </source>
</evidence>
<dbReference type="InterPro" id="IPR014808">
    <property type="entry name" value="DNA_replication_fac_Dna2_N"/>
</dbReference>
<evidence type="ECO:0000256" key="23">
    <source>
        <dbReference type="ARBA" id="ARBA00032548"/>
    </source>
</evidence>
<keyword evidence="8" id="KW-0235">DNA replication</keyword>
<evidence type="ECO:0000256" key="5">
    <source>
        <dbReference type="ARBA" id="ARBA00012551"/>
    </source>
</evidence>
<comment type="similarity">
    <text evidence="4">Belongs to the DNA2/NAM7 helicase family.</text>
</comment>
<keyword evidence="9" id="KW-0540">Nuclease</keyword>
<dbReference type="GO" id="GO:0006260">
    <property type="term" value="P:DNA replication"/>
    <property type="evidence" value="ECO:0007669"/>
    <property type="project" value="UniProtKB-KW"/>
</dbReference>
<evidence type="ECO:0000256" key="2">
    <source>
        <dbReference type="ARBA" id="ARBA00004123"/>
    </source>
</evidence>
<dbReference type="EMBL" id="MU004237">
    <property type="protein sequence ID" value="KAF2667684.1"/>
    <property type="molecule type" value="Genomic_DNA"/>
</dbReference>
<dbReference type="FunFam" id="3.90.320.10:FF:000001">
    <property type="entry name" value="DNA replication helicase Dna2"/>
    <property type="match status" value="1"/>
</dbReference>
<feature type="domain" description="DNA2 rift barrel" evidence="27">
    <location>
        <begin position="438"/>
        <end position="529"/>
    </location>
</feature>
<evidence type="ECO:0000313" key="29">
    <source>
        <dbReference type="Proteomes" id="UP000799302"/>
    </source>
</evidence>
<dbReference type="InterPro" id="IPR011604">
    <property type="entry name" value="PDDEXK-like_dom_sf"/>
</dbReference>
<evidence type="ECO:0000256" key="10">
    <source>
        <dbReference type="ARBA" id="ARBA00022723"/>
    </source>
</evidence>
<evidence type="ECO:0000256" key="13">
    <source>
        <dbReference type="ARBA" id="ARBA00022801"/>
    </source>
</evidence>
<name>A0A6A6U9W2_9PEZI</name>
<keyword evidence="16" id="KW-0408">Iron</keyword>
<organism evidence="28 29">
    <name type="scientific">Microthyrium microscopicum</name>
    <dbReference type="NCBI Taxonomy" id="703497"/>
    <lineage>
        <taxon>Eukaryota</taxon>
        <taxon>Fungi</taxon>
        <taxon>Dikarya</taxon>
        <taxon>Ascomycota</taxon>
        <taxon>Pezizomycotina</taxon>
        <taxon>Dothideomycetes</taxon>
        <taxon>Dothideomycetes incertae sedis</taxon>
        <taxon>Microthyriales</taxon>
        <taxon>Microthyriaceae</taxon>
        <taxon>Microthyrium</taxon>
    </lineage>
</organism>
<keyword evidence="13" id="KW-0378">Hydrolase</keyword>
<proteinExistence type="inferred from homology"/>
<evidence type="ECO:0000256" key="15">
    <source>
        <dbReference type="ARBA" id="ARBA00022840"/>
    </source>
</evidence>
<dbReference type="Pfam" id="PF21123">
    <property type="entry name" value="Dna2_Rift"/>
    <property type="match status" value="1"/>
</dbReference>
<evidence type="ECO:0000256" key="14">
    <source>
        <dbReference type="ARBA" id="ARBA00022806"/>
    </source>
</evidence>
<dbReference type="GO" id="GO:0046872">
    <property type="term" value="F:metal ion binding"/>
    <property type="evidence" value="ECO:0007669"/>
    <property type="project" value="UniProtKB-KW"/>
</dbReference>
<evidence type="ECO:0000256" key="16">
    <source>
        <dbReference type="ARBA" id="ARBA00023004"/>
    </source>
</evidence>
<evidence type="ECO:0000256" key="6">
    <source>
        <dbReference type="ARBA" id="ARBA00021516"/>
    </source>
</evidence>
<dbReference type="Pfam" id="PF08696">
    <property type="entry name" value="Dna2"/>
    <property type="match status" value="1"/>
</dbReference>
<dbReference type="GO" id="GO:0005524">
    <property type="term" value="F:ATP binding"/>
    <property type="evidence" value="ECO:0007669"/>
    <property type="project" value="UniProtKB-KW"/>
</dbReference>
<keyword evidence="15" id="KW-0067">ATP-binding</keyword>
<accession>A0A6A6U9W2</accession>
<dbReference type="InterPro" id="IPR051827">
    <property type="entry name" value="Cas4_exonuclease"/>
</dbReference>
<dbReference type="GO" id="GO:0005739">
    <property type="term" value="C:mitochondrion"/>
    <property type="evidence" value="ECO:0007669"/>
    <property type="project" value="UniProtKB-SubCell"/>
</dbReference>
<keyword evidence="19" id="KW-0496">Mitochondrion</keyword>
<keyword evidence="20" id="KW-0234">DNA repair</keyword>
<dbReference type="GO" id="GO:0003678">
    <property type="term" value="F:DNA helicase activity"/>
    <property type="evidence" value="ECO:0007669"/>
    <property type="project" value="UniProtKB-EC"/>
</dbReference>
<dbReference type="CDD" id="cd22318">
    <property type="entry name" value="DNA2_N-like"/>
    <property type="match status" value="1"/>
</dbReference>
<dbReference type="GO" id="GO:0005634">
    <property type="term" value="C:nucleus"/>
    <property type="evidence" value="ECO:0007669"/>
    <property type="project" value="UniProtKB-SubCell"/>
</dbReference>
<dbReference type="PANTHER" id="PTHR36531:SF6">
    <property type="entry name" value="DNA REPLICATION ATP-DEPENDENT HELICASE_NUCLEASE DNA2"/>
    <property type="match status" value="1"/>
</dbReference>
<evidence type="ECO:0000259" key="27">
    <source>
        <dbReference type="Pfam" id="PF21123"/>
    </source>
</evidence>
<feature type="domain" description="DUF83" evidence="25">
    <location>
        <begin position="266"/>
        <end position="375"/>
    </location>
</feature>
<dbReference type="GO" id="GO:0016787">
    <property type="term" value="F:hydrolase activity"/>
    <property type="evidence" value="ECO:0007669"/>
    <property type="project" value="UniProtKB-KW"/>
</dbReference>
<comment type="catalytic activity">
    <reaction evidence="24">
        <text>ATP + H2O = ADP + phosphate + H(+)</text>
        <dbReference type="Rhea" id="RHEA:13065"/>
        <dbReference type="ChEBI" id="CHEBI:15377"/>
        <dbReference type="ChEBI" id="CHEBI:15378"/>
        <dbReference type="ChEBI" id="CHEBI:30616"/>
        <dbReference type="ChEBI" id="CHEBI:43474"/>
        <dbReference type="ChEBI" id="CHEBI:456216"/>
        <dbReference type="EC" id="3.6.4.12"/>
    </reaction>
</comment>
<dbReference type="InterPro" id="IPR048459">
    <property type="entry name" value="DNA2_Rift"/>
</dbReference>
<evidence type="ECO:0000256" key="22">
    <source>
        <dbReference type="ARBA" id="ARBA00023268"/>
    </source>
</evidence>
<evidence type="ECO:0000256" key="1">
    <source>
        <dbReference type="ARBA" id="ARBA00001966"/>
    </source>
</evidence>
<dbReference type="Proteomes" id="UP000799302">
    <property type="component" value="Unassembled WGS sequence"/>
</dbReference>
<evidence type="ECO:0000256" key="8">
    <source>
        <dbReference type="ARBA" id="ARBA00022705"/>
    </source>
</evidence>
<evidence type="ECO:0000256" key="9">
    <source>
        <dbReference type="ARBA" id="ARBA00022722"/>
    </source>
</evidence>
<dbReference type="Pfam" id="PF01930">
    <property type="entry name" value="Cas_Cas4"/>
    <property type="match status" value="1"/>
</dbReference>
<keyword evidence="18" id="KW-0238">DNA-binding</keyword>
<evidence type="ECO:0000256" key="24">
    <source>
        <dbReference type="ARBA" id="ARBA00047995"/>
    </source>
</evidence>
<dbReference type="OrthoDB" id="6513042at2759"/>
<evidence type="ECO:0000256" key="11">
    <source>
        <dbReference type="ARBA" id="ARBA00022741"/>
    </source>
</evidence>
<evidence type="ECO:0000256" key="20">
    <source>
        <dbReference type="ARBA" id="ARBA00023204"/>
    </source>
</evidence>
<evidence type="ECO:0000256" key="18">
    <source>
        <dbReference type="ARBA" id="ARBA00023125"/>
    </source>
</evidence>
<keyword evidence="21" id="KW-0539">Nucleus</keyword>
<keyword evidence="7" id="KW-0004">4Fe-4S</keyword>
<evidence type="ECO:0000256" key="12">
    <source>
        <dbReference type="ARBA" id="ARBA00022763"/>
    </source>
</evidence>
<comment type="cofactor">
    <cofactor evidence="1">
        <name>[4Fe-4S] cluster</name>
        <dbReference type="ChEBI" id="CHEBI:49883"/>
    </cofactor>
</comment>
<evidence type="ECO:0000259" key="26">
    <source>
        <dbReference type="Pfam" id="PF08696"/>
    </source>
</evidence>
<evidence type="ECO:0000256" key="21">
    <source>
        <dbReference type="ARBA" id="ARBA00023242"/>
    </source>
</evidence>
<keyword evidence="17" id="KW-0411">Iron-sulfur</keyword>
<keyword evidence="11" id="KW-0547">Nucleotide-binding</keyword>
<reference evidence="28" key="1">
    <citation type="journal article" date="2020" name="Stud. Mycol.">
        <title>101 Dothideomycetes genomes: a test case for predicting lifestyles and emergence of pathogens.</title>
        <authorList>
            <person name="Haridas S."/>
            <person name="Albert R."/>
            <person name="Binder M."/>
            <person name="Bloem J."/>
            <person name="Labutti K."/>
            <person name="Salamov A."/>
            <person name="Andreopoulos B."/>
            <person name="Baker S."/>
            <person name="Barry K."/>
            <person name="Bills G."/>
            <person name="Bluhm B."/>
            <person name="Cannon C."/>
            <person name="Castanera R."/>
            <person name="Culley D."/>
            <person name="Daum C."/>
            <person name="Ezra D."/>
            <person name="Gonzalez J."/>
            <person name="Henrissat B."/>
            <person name="Kuo A."/>
            <person name="Liang C."/>
            <person name="Lipzen A."/>
            <person name="Lutzoni F."/>
            <person name="Magnuson J."/>
            <person name="Mondo S."/>
            <person name="Nolan M."/>
            <person name="Ohm R."/>
            <person name="Pangilinan J."/>
            <person name="Park H.-J."/>
            <person name="Ramirez L."/>
            <person name="Alfaro M."/>
            <person name="Sun H."/>
            <person name="Tritt A."/>
            <person name="Yoshinaga Y."/>
            <person name="Zwiers L.-H."/>
            <person name="Turgeon B."/>
            <person name="Goodwin S."/>
            <person name="Spatafora J."/>
            <person name="Crous P."/>
            <person name="Grigoriev I."/>
        </authorList>
    </citation>
    <scope>NUCLEOTIDE SEQUENCE</scope>
    <source>
        <strain evidence="28">CBS 115976</strain>
    </source>
</reference>
<keyword evidence="14" id="KW-0347">Helicase</keyword>
<dbReference type="AlphaFoldDB" id="A0A6A6U9W2"/>
<protein>
    <recommendedName>
        <fullName evidence="6">DNA replication ATP-dependent helicase/nuclease DNA2</fullName>
        <ecNumber evidence="5">3.6.4.12</ecNumber>
    </recommendedName>
    <alternativeName>
        <fullName evidence="23">DNA replication ATP-dependent helicase-like homolog</fullName>
    </alternativeName>
</protein>
<evidence type="ECO:0000256" key="17">
    <source>
        <dbReference type="ARBA" id="ARBA00023014"/>
    </source>
</evidence>
<evidence type="ECO:0000256" key="7">
    <source>
        <dbReference type="ARBA" id="ARBA00022485"/>
    </source>
</evidence>
<keyword evidence="10" id="KW-0479">Metal-binding</keyword>
<dbReference type="PANTHER" id="PTHR36531">
    <property type="entry name" value="CRISPR-ASSOCIATED EXONUCLEASE CAS4"/>
    <property type="match status" value="1"/>
</dbReference>
<dbReference type="GO" id="GO:0006281">
    <property type="term" value="P:DNA repair"/>
    <property type="evidence" value="ECO:0007669"/>
    <property type="project" value="UniProtKB-KW"/>
</dbReference>
<keyword evidence="22" id="KW-0511">Multifunctional enzyme</keyword>
<dbReference type="Gene3D" id="3.90.320.10">
    <property type="match status" value="1"/>
</dbReference>
<evidence type="ECO:0000256" key="3">
    <source>
        <dbReference type="ARBA" id="ARBA00004173"/>
    </source>
</evidence>
<keyword evidence="12" id="KW-0227">DNA damage</keyword>
<dbReference type="EC" id="3.6.4.12" evidence="5"/>
<comment type="subcellular location">
    <subcellularLocation>
        <location evidence="3">Mitochondrion</location>
    </subcellularLocation>
    <subcellularLocation>
        <location evidence="2">Nucleus</location>
    </subcellularLocation>
</comment>